<dbReference type="SUPFAM" id="SSF51182">
    <property type="entry name" value="RmlC-like cupins"/>
    <property type="match status" value="1"/>
</dbReference>
<dbReference type="EMBL" id="VSSQ01000477">
    <property type="protein sequence ID" value="MPL95674.1"/>
    <property type="molecule type" value="Genomic_DNA"/>
</dbReference>
<comment type="caution">
    <text evidence="2">The sequence shown here is derived from an EMBL/GenBank/DDBJ whole genome shotgun (WGS) entry which is preliminary data.</text>
</comment>
<proteinExistence type="predicted"/>
<name>A0A644VW50_9ZZZZ</name>
<dbReference type="AlphaFoldDB" id="A0A644VW50"/>
<dbReference type="CDD" id="cd07005">
    <property type="entry name" value="cupin_WbuC-like"/>
    <property type="match status" value="1"/>
</dbReference>
<dbReference type="InterPro" id="IPR027565">
    <property type="entry name" value="Cupin_WbuC"/>
</dbReference>
<accession>A0A644VW50</accession>
<evidence type="ECO:0000313" key="2">
    <source>
        <dbReference type="EMBL" id="MPL95674.1"/>
    </source>
</evidence>
<dbReference type="Pfam" id="PF19480">
    <property type="entry name" value="DUF6016"/>
    <property type="match status" value="1"/>
</dbReference>
<evidence type="ECO:0000259" key="1">
    <source>
        <dbReference type="Pfam" id="PF19480"/>
    </source>
</evidence>
<dbReference type="NCBIfam" id="TIGR04366">
    <property type="entry name" value="cupin_WbuC"/>
    <property type="match status" value="1"/>
</dbReference>
<reference evidence="2" key="1">
    <citation type="submission" date="2019-08" db="EMBL/GenBank/DDBJ databases">
        <authorList>
            <person name="Kucharzyk K."/>
            <person name="Murdoch R.W."/>
            <person name="Higgins S."/>
            <person name="Loffler F."/>
        </authorList>
    </citation>
    <scope>NUCLEOTIDE SEQUENCE</scope>
</reference>
<dbReference type="InterPro" id="IPR011051">
    <property type="entry name" value="RmlC_Cupin_sf"/>
</dbReference>
<dbReference type="InterPro" id="IPR014710">
    <property type="entry name" value="RmlC-like_jellyroll"/>
</dbReference>
<dbReference type="Gene3D" id="2.60.120.10">
    <property type="entry name" value="Jelly Rolls"/>
    <property type="match status" value="1"/>
</dbReference>
<gene>
    <name evidence="2" type="ORF">SDC9_41846</name>
</gene>
<protein>
    <recommendedName>
        <fullName evidence="1">Cupin fold metalloprotein WbuC cupin domain-containing protein</fullName>
    </recommendedName>
</protein>
<feature type="domain" description="Cupin fold metalloprotein WbuC cupin" evidence="1">
    <location>
        <begin position="1"/>
        <end position="62"/>
    </location>
</feature>
<sequence length="111" mass="12584">MNYNLHDSLDAPAQRLMNALEPGTVLPVHRHKHTDETYIVLRGAIKVLFYDENGKLIEKFILDPCDGEYGVNIPAGTFHTLEVLSKGTVIFEVKEGEYTPVEPEDILYLQQ</sequence>
<organism evidence="2">
    <name type="scientific">bioreactor metagenome</name>
    <dbReference type="NCBI Taxonomy" id="1076179"/>
    <lineage>
        <taxon>unclassified sequences</taxon>
        <taxon>metagenomes</taxon>
        <taxon>ecological metagenomes</taxon>
    </lineage>
</organism>
<dbReference type="InterPro" id="IPR046058">
    <property type="entry name" value="WbuC_cupin"/>
</dbReference>